<organism evidence="2 3">
    <name type="scientific">Acinetobacter guillouiae</name>
    <name type="common">Acinetobacter genomosp. 11</name>
    <dbReference type="NCBI Taxonomy" id="106649"/>
    <lineage>
        <taxon>Bacteria</taxon>
        <taxon>Pseudomonadati</taxon>
        <taxon>Pseudomonadota</taxon>
        <taxon>Gammaproteobacteria</taxon>
        <taxon>Moraxellales</taxon>
        <taxon>Moraxellaceae</taxon>
        <taxon>Acinetobacter</taxon>
    </lineage>
</organism>
<keyword evidence="1" id="KW-0732">Signal</keyword>
<dbReference type="AlphaFoldDB" id="A0A8X8KF81"/>
<sequence length="160" mass="18634">MKKSLFNIPSIFLYCVLLLAASFTHADGTGKLQFLYTAYLDVPALFPKTLASCKKFDASTEPELQRLYDQWYQQHGRYQKELQQLIFKYLSKQMGTAKTKKVIAEIKKEVKGELVSLYFPQNHTWTDNWFCTKLLPEDLTGKGLMLNYADYVEELKQKVK</sequence>
<feature type="signal peptide" evidence="1">
    <location>
        <begin position="1"/>
        <end position="26"/>
    </location>
</feature>
<evidence type="ECO:0008006" key="4">
    <source>
        <dbReference type="Google" id="ProtNLM"/>
    </source>
</evidence>
<dbReference type="RefSeq" id="WP_224963967.1">
    <property type="nucleotide sequence ID" value="NZ_CP083989.1"/>
</dbReference>
<name>A0A8X8KF81_ACIGI</name>
<dbReference type="Proteomes" id="UP000887320">
    <property type="component" value="Unassembled WGS sequence"/>
</dbReference>
<accession>A0A8X8KF81</accession>
<feature type="chain" id="PRO_5036494815" description="DUF3828 domain-containing protein" evidence="1">
    <location>
        <begin position="27"/>
        <end position="160"/>
    </location>
</feature>
<evidence type="ECO:0000256" key="1">
    <source>
        <dbReference type="SAM" id="SignalP"/>
    </source>
</evidence>
<reference evidence="2" key="1">
    <citation type="submission" date="2021-07" db="EMBL/GenBank/DDBJ databases">
        <authorList>
            <person name="Fernandez M."/>
            <person name="Pereira P."/>
            <person name="Torres Tejerizo G.A."/>
            <person name="Gonzalez P."/>
            <person name="Agostini E."/>
        </authorList>
    </citation>
    <scope>NUCLEOTIDE SEQUENCE</scope>
    <source>
        <strain evidence="2">SFC 500-1A</strain>
    </source>
</reference>
<dbReference type="EMBL" id="JAHWXT010000005">
    <property type="protein sequence ID" value="MCF0265615.1"/>
    <property type="molecule type" value="Genomic_DNA"/>
</dbReference>
<protein>
    <recommendedName>
        <fullName evidence="4">DUF3828 domain-containing protein</fullName>
    </recommendedName>
</protein>
<gene>
    <name evidence="2" type="ORF">KW868_14275</name>
</gene>
<evidence type="ECO:0000313" key="3">
    <source>
        <dbReference type="Proteomes" id="UP000887320"/>
    </source>
</evidence>
<comment type="caution">
    <text evidence="2">The sequence shown here is derived from an EMBL/GenBank/DDBJ whole genome shotgun (WGS) entry which is preliminary data.</text>
</comment>
<evidence type="ECO:0000313" key="2">
    <source>
        <dbReference type="EMBL" id="MCF0265615.1"/>
    </source>
</evidence>
<proteinExistence type="predicted"/>